<dbReference type="Gene3D" id="3.40.190.10">
    <property type="entry name" value="Periplasmic binding protein-like II"/>
    <property type="match status" value="2"/>
</dbReference>
<dbReference type="InterPro" id="IPR000847">
    <property type="entry name" value="LysR_HTH_N"/>
</dbReference>
<dbReference type="Proteomes" id="UP000253769">
    <property type="component" value="Unassembled WGS sequence"/>
</dbReference>
<dbReference type="AlphaFoldDB" id="A0A369WLL5"/>
<keyword evidence="3" id="KW-0238">DNA-binding</keyword>
<evidence type="ECO:0000313" key="6">
    <source>
        <dbReference type="EMBL" id="RDE22557.1"/>
    </source>
</evidence>
<feature type="domain" description="HTH lysR-type" evidence="5">
    <location>
        <begin position="1"/>
        <end position="58"/>
    </location>
</feature>
<evidence type="ECO:0000256" key="3">
    <source>
        <dbReference type="ARBA" id="ARBA00023125"/>
    </source>
</evidence>
<evidence type="ECO:0000256" key="1">
    <source>
        <dbReference type="ARBA" id="ARBA00009437"/>
    </source>
</evidence>
<gene>
    <name evidence="6" type="ORF">DV711_08170</name>
</gene>
<dbReference type="SUPFAM" id="SSF53850">
    <property type="entry name" value="Periplasmic binding protein-like II"/>
    <property type="match status" value="1"/>
</dbReference>
<keyword evidence="4" id="KW-0804">Transcription</keyword>
<protein>
    <submittedName>
        <fullName evidence="6">LysR family transcriptional regulator</fullName>
    </submittedName>
</protein>
<dbReference type="PANTHER" id="PTHR30126:SF77">
    <property type="entry name" value="TRANSCRIPTIONAL REGULATORY PROTEIN"/>
    <property type="match status" value="1"/>
</dbReference>
<organism evidence="6 7">
    <name type="scientific">Motiliproteus coralliicola</name>
    <dbReference type="NCBI Taxonomy" id="2283196"/>
    <lineage>
        <taxon>Bacteria</taxon>
        <taxon>Pseudomonadati</taxon>
        <taxon>Pseudomonadota</taxon>
        <taxon>Gammaproteobacteria</taxon>
        <taxon>Oceanospirillales</taxon>
        <taxon>Oceanospirillaceae</taxon>
        <taxon>Motiliproteus</taxon>
    </lineage>
</organism>
<reference evidence="6 7" key="1">
    <citation type="submission" date="2018-07" db="EMBL/GenBank/DDBJ databases">
        <title>Motiliproteus coralliicola sp. nov., a bacterium isolated from Coral.</title>
        <authorList>
            <person name="Wang G."/>
        </authorList>
    </citation>
    <scope>NUCLEOTIDE SEQUENCE [LARGE SCALE GENOMIC DNA]</scope>
    <source>
        <strain evidence="6 7">C34</strain>
    </source>
</reference>
<keyword evidence="2" id="KW-0805">Transcription regulation</keyword>
<dbReference type="OrthoDB" id="9786526at2"/>
<dbReference type="PANTHER" id="PTHR30126">
    <property type="entry name" value="HTH-TYPE TRANSCRIPTIONAL REGULATOR"/>
    <property type="match status" value="1"/>
</dbReference>
<comment type="similarity">
    <text evidence="1">Belongs to the LysR transcriptional regulatory family.</text>
</comment>
<name>A0A369WLL5_9GAMM</name>
<dbReference type="Pfam" id="PF00126">
    <property type="entry name" value="HTH_1"/>
    <property type="match status" value="1"/>
</dbReference>
<dbReference type="InterPro" id="IPR036388">
    <property type="entry name" value="WH-like_DNA-bd_sf"/>
</dbReference>
<evidence type="ECO:0000256" key="2">
    <source>
        <dbReference type="ARBA" id="ARBA00023015"/>
    </source>
</evidence>
<comment type="caution">
    <text evidence="6">The sequence shown here is derived from an EMBL/GenBank/DDBJ whole genome shotgun (WGS) entry which is preliminary data.</text>
</comment>
<proteinExistence type="inferred from homology"/>
<evidence type="ECO:0000313" key="7">
    <source>
        <dbReference type="Proteomes" id="UP000253769"/>
    </source>
</evidence>
<dbReference type="EMBL" id="QQOH01000002">
    <property type="protein sequence ID" value="RDE22557.1"/>
    <property type="molecule type" value="Genomic_DNA"/>
</dbReference>
<dbReference type="GO" id="GO:0000976">
    <property type="term" value="F:transcription cis-regulatory region binding"/>
    <property type="evidence" value="ECO:0007669"/>
    <property type="project" value="TreeGrafter"/>
</dbReference>
<dbReference type="InterPro" id="IPR005119">
    <property type="entry name" value="LysR_subst-bd"/>
</dbReference>
<evidence type="ECO:0000259" key="5">
    <source>
        <dbReference type="PROSITE" id="PS50931"/>
    </source>
</evidence>
<sequence length="290" mass="32691">MRIRNLETFVKVARLGSFHAASEQLNTSQPAVSARINALEDELDVKLFDRDKGGTRLTPRGRQTLPYAEKLLALCQEMKQQLRQDTPEQGVLRIGISDTLASLWLAQLLRQWGERFPLVEFEISVDVSAVLNRQLREYQLDLTLTVAEEGCDQLISEPLCRYPMRWFAASSLVGTDDSSVPLGSHPVLSFPRQTRPWQYLQQLFAPLGEQRPQLHTCSSVASLLELAEQGVGIALLPEPLVQRGIDAGRLRQVEIDSQPPALEFSCNWHLNDDRLLPRLLADCAREITNN</sequence>
<dbReference type="PROSITE" id="PS50931">
    <property type="entry name" value="HTH_LYSR"/>
    <property type="match status" value="1"/>
</dbReference>
<accession>A0A369WLL5</accession>
<dbReference type="Pfam" id="PF03466">
    <property type="entry name" value="LysR_substrate"/>
    <property type="match status" value="1"/>
</dbReference>
<dbReference type="CDD" id="cd05466">
    <property type="entry name" value="PBP2_LTTR_substrate"/>
    <property type="match status" value="1"/>
</dbReference>
<dbReference type="GO" id="GO:0003700">
    <property type="term" value="F:DNA-binding transcription factor activity"/>
    <property type="evidence" value="ECO:0007669"/>
    <property type="project" value="InterPro"/>
</dbReference>
<dbReference type="PRINTS" id="PR00039">
    <property type="entry name" value="HTHLYSR"/>
</dbReference>
<dbReference type="InterPro" id="IPR036390">
    <property type="entry name" value="WH_DNA-bd_sf"/>
</dbReference>
<dbReference type="Gene3D" id="1.10.10.10">
    <property type="entry name" value="Winged helix-like DNA-binding domain superfamily/Winged helix DNA-binding domain"/>
    <property type="match status" value="1"/>
</dbReference>
<keyword evidence="7" id="KW-1185">Reference proteome</keyword>
<dbReference type="SUPFAM" id="SSF46785">
    <property type="entry name" value="Winged helix' DNA-binding domain"/>
    <property type="match status" value="1"/>
</dbReference>
<dbReference type="RefSeq" id="WP_114695189.1">
    <property type="nucleotide sequence ID" value="NZ_QQOH01000002.1"/>
</dbReference>
<dbReference type="FunFam" id="1.10.10.10:FF:000001">
    <property type="entry name" value="LysR family transcriptional regulator"/>
    <property type="match status" value="1"/>
</dbReference>
<evidence type="ECO:0000256" key="4">
    <source>
        <dbReference type="ARBA" id="ARBA00023163"/>
    </source>
</evidence>